<dbReference type="PROSITE" id="PS50283">
    <property type="entry name" value="NA_SOLUT_SYMP_3"/>
    <property type="match status" value="1"/>
</dbReference>
<name>A0AAV4DKQ9_9GAST</name>
<evidence type="ECO:0000256" key="2">
    <source>
        <dbReference type="ARBA" id="ARBA00006434"/>
    </source>
</evidence>
<evidence type="ECO:0000256" key="12">
    <source>
        <dbReference type="SAM" id="MobiDB-lite"/>
    </source>
</evidence>
<feature type="transmembrane region" description="Helical" evidence="13">
    <location>
        <begin position="337"/>
        <end position="361"/>
    </location>
</feature>
<evidence type="ECO:0000256" key="4">
    <source>
        <dbReference type="ARBA" id="ARBA00022475"/>
    </source>
</evidence>
<reference evidence="14 15" key="1">
    <citation type="journal article" date="2021" name="Elife">
        <title>Chloroplast acquisition without the gene transfer in kleptoplastic sea slugs, Plakobranchus ocellatus.</title>
        <authorList>
            <person name="Maeda T."/>
            <person name="Takahashi S."/>
            <person name="Yoshida T."/>
            <person name="Shimamura S."/>
            <person name="Takaki Y."/>
            <person name="Nagai Y."/>
            <person name="Toyoda A."/>
            <person name="Suzuki Y."/>
            <person name="Arimoto A."/>
            <person name="Ishii H."/>
            <person name="Satoh N."/>
            <person name="Nishiyama T."/>
            <person name="Hasebe M."/>
            <person name="Maruyama T."/>
            <person name="Minagawa J."/>
            <person name="Obokata J."/>
            <person name="Shigenobu S."/>
        </authorList>
    </citation>
    <scope>NUCLEOTIDE SEQUENCE [LARGE SCALE GENOMIC DNA]</scope>
</reference>
<feature type="transmembrane region" description="Helical" evidence="13">
    <location>
        <begin position="412"/>
        <end position="437"/>
    </location>
</feature>
<evidence type="ECO:0000256" key="3">
    <source>
        <dbReference type="ARBA" id="ARBA00022448"/>
    </source>
</evidence>
<evidence type="ECO:0000256" key="5">
    <source>
        <dbReference type="ARBA" id="ARBA00022692"/>
    </source>
</evidence>
<proteinExistence type="inferred from homology"/>
<keyword evidence="10" id="KW-0739">Sodium transport</keyword>
<dbReference type="PANTHER" id="PTHR42985:SF40">
    <property type="entry name" value="LD47995P-RELATED"/>
    <property type="match status" value="1"/>
</dbReference>
<evidence type="ECO:0000256" key="11">
    <source>
        <dbReference type="RuleBase" id="RU362091"/>
    </source>
</evidence>
<feature type="transmembrane region" description="Helical" evidence="13">
    <location>
        <begin position="277"/>
        <end position="302"/>
    </location>
</feature>
<feature type="region of interest" description="Disordered" evidence="12">
    <location>
        <begin position="606"/>
        <end position="633"/>
    </location>
</feature>
<dbReference type="InterPro" id="IPR051163">
    <property type="entry name" value="Sodium:Solute_Symporter_SSF"/>
</dbReference>
<sequence>MSEQVTYTAVDYVVAAIILLVPMSIGIWYAVKDAHNSTRVEYLLGGRQMSIFPVTMSTFITYMSAVSLMGSPAEAFFFGAIGYVGYIGVASSYVIGYFTFVPLLYPLHLTSVYDYIKRRYRSETVHMLSTIIGMLRTLFYQAVVLLSPALALQACADLPLWMSIAGIGIIGTVYTTIGGFKSVIWTDVFQTVVIFIGIFSIITIAFLKVGGIDEIWRLCEEGGRTKMDKVSLDPTIRHTLWSQLIGFCFMWTSNTLSQASVQRISSMPTLRGSRLIYLLNVPLQLIYGAVNFLIGLAIFAYYSSRECDPYDAGLITNRNQIAPYFVLHAMSKIPGMAGLYTGVLCCGSLSTLSSGINAMAANTVEDILHRPLRTVKEATVTFITKICVLVYGIFIVGLAYSAQSIDGPVTQLAGAVFGAFGSPLLGIIVIGSCVPWVNKFGASAGLVVSLAYNLWISVGNLNYGNPLKPLPPITTENCFEPTQVSNSSSSYYGVTHETVNSFNDTLENTSKYSIIFTSTANNTSNMRSTTSNDTFLLYNISYEWYTPMGFAVCVITCLIVSYFTNLKRQSKSESGKSCYTEAKYIIPCLRRFWGMGDMTKSCNEFDAEGKEAKQSTPMRDSDSEDENGNIEIENVFPLLEKPFEK</sequence>
<feature type="transmembrane region" description="Helical" evidence="13">
    <location>
        <begin position="382"/>
        <end position="400"/>
    </location>
</feature>
<evidence type="ECO:0000256" key="1">
    <source>
        <dbReference type="ARBA" id="ARBA00004651"/>
    </source>
</evidence>
<organism evidence="14 15">
    <name type="scientific">Plakobranchus ocellatus</name>
    <dbReference type="NCBI Taxonomy" id="259542"/>
    <lineage>
        <taxon>Eukaryota</taxon>
        <taxon>Metazoa</taxon>
        <taxon>Spiralia</taxon>
        <taxon>Lophotrochozoa</taxon>
        <taxon>Mollusca</taxon>
        <taxon>Gastropoda</taxon>
        <taxon>Heterobranchia</taxon>
        <taxon>Euthyneura</taxon>
        <taxon>Panpulmonata</taxon>
        <taxon>Sacoglossa</taxon>
        <taxon>Placobranchoidea</taxon>
        <taxon>Plakobranchidae</taxon>
        <taxon>Plakobranchus</taxon>
    </lineage>
</organism>
<evidence type="ECO:0000256" key="10">
    <source>
        <dbReference type="ARBA" id="ARBA00023201"/>
    </source>
</evidence>
<dbReference type="GO" id="GO:0006814">
    <property type="term" value="P:sodium ion transport"/>
    <property type="evidence" value="ECO:0007669"/>
    <property type="project" value="UniProtKB-KW"/>
</dbReference>
<evidence type="ECO:0000256" key="9">
    <source>
        <dbReference type="ARBA" id="ARBA00023136"/>
    </source>
</evidence>
<feature type="transmembrane region" description="Helical" evidence="13">
    <location>
        <begin position="76"/>
        <end position="105"/>
    </location>
</feature>
<dbReference type="AlphaFoldDB" id="A0AAV4DKQ9"/>
<feature type="transmembrane region" description="Helical" evidence="13">
    <location>
        <begin position="544"/>
        <end position="564"/>
    </location>
</feature>
<comment type="subcellular location">
    <subcellularLocation>
        <location evidence="1">Cell membrane</location>
        <topology evidence="1">Multi-pass membrane protein</topology>
    </subcellularLocation>
</comment>
<evidence type="ECO:0000256" key="6">
    <source>
        <dbReference type="ARBA" id="ARBA00022989"/>
    </source>
</evidence>
<feature type="transmembrane region" description="Helical" evidence="13">
    <location>
        <begin position="12"/>
        <end position="31"/>
    </location>
</feature>
<keyword evidence="15" id="KW-1185">Reference proteome</keyword>
<evidence type="ECO:0000256" key="7">
    <source>
        <dbReference type="ARBA" id="ARBA00023053"/>
    </source>
</evidence>
<dbReference type="GO" id="GO:0015293">
    <property type="term" value="F:symporter activity"/>
    <property type="evidence" value="ECO:0007669"/>
    <property type="project" value="TreeGrafter"/>
</dbReference>
<evidence type="ECO:0000256" key="8">
    <source>
        <dbReference type="ARBA" id="ARBA00023065"/>
    </source>
</evidence>
<evidence type="ECO:0000313" key="15">
    <source>
        <dbReference type="Proteomes" id="UP000735302"/>
    </source>
</evidence>
<keyword evidence="5 13" id="KW-0812">Transmembrane</keyword>
<dbReference type="Gene3D" id="1.20.1730.10">
    <property type="entry name" value="Sodium/glucose cotransporter"/>
    <property type="match status" value="1"/>
</dbReference>
<dbReference type="Proteomes" id="UP000735302">
    <property type="component" value="Unassembled WGS sequence"/>
</dbReference>
<feature type="transmembrane region" description="Helical" evidence="13">
    <location>
        <begin position="125"/>
        <end position="146"/>
    </location>
</feature>
<feature type="transmembrane region" description="Helical" evidence="13">
    <location>
        <begin position="444"/>
        <end position="463"/>
    </location>
</feature>
<keyword evidence="8" id="KW-0406">Ion transport</keyword>
<dbReference type="InterPro" id="IPR001734">
    <property type="entry name" value="Na/solute_symporter"/>
</dbReference>
<comment type="caution">
    <text evidence="14">The sequence shown here is derived from an EMBL/GenBank/DDBJ whole genome shotgun (WGS) entry which is preliminary data.</text>
</comment>
<feature type="transmembrane region" description="Helical" evidence="13">
    <location>
        <begin position="158"/>
        <end position="177"/>
    </location>
</feature>
<accession>A0AAV4DKQ9</accession>
<feature type="transmembrane region" description="Helical" evidence="13">
    <location>
        <begin position="51"/>
        <end position="70"/>
    </location>
</feature>
<feature type="transmembrane region" description="Helical" evidence="13">
    <location>
        <begin position="184"/>
        <end position="207"/>
    </location>
</feature>
<keyword evidence="4" id="KW-1003">Cell membrane</keyword>
<dbReference type="NCBIfam" id="TIGR00813">
    <property type="entry name" value="sss"/>
    <property type="match status" value="1"/>
</dbReference>
<comment type="similarity">
    <text evidence="2 11">Belongs to the sodium:solute symporter (SSF) (TC 2.A.21) family.</text>
</comment>
<evidence type="ECO:0000313" key="14">
    <source>
        <dbReference type="EMBL" id="GFO44794.1"/>
    </source>
</evidence>
<keyword evidence="9 13" id="KW-0472">Membrane</keyword>
<protein>
    <submittedName>
        <fullName evidence="14">Sodium-coupled monocarboxylate transporter 1</fullName>
    </submittedName>
</protein>
<gene>
    <name evidence="14" type="ORF">PoB_007129900</name>
</gene>
<keyword evidence="3" id="KW-0813">Transport</keyword>
<dbReference type="PANTHER" id="PTHR42985">
    <property type="entry name" value="SODIUM-COUPLED MONOCARBOXYLATE TRANSPORTER"/>
    <property type="match status" value="1"/>
</dbReference>
<dbReference type="EMBL" id="BLXT01007982">
    <property type="protein sequence ID" value="GFO44794.1"/>
    <property type="molecule type" value="Genomic_DNA"/>
</dbReference>
<dbReference type="Pfam" id="PF00474">
    <property type="entry name" value="SSF"/>
    <property type="match status" value="1"/>
</dbReference>
<dbReference type="InterPro" id="IPR038377">
    <property type="entry name" value="Na/Glc_symporter_sf"/>
</dbReference>
<dbReference type="GO" id="GO:0005886">
    <property type="term" value="C:plasma membrane"/>
    <property type="evidence" value="ECO:0007669"/>
    <property type="project" value="UniProtKB-SubCell"/>
</dbReference>
<keyword evidence="7" id="KW-0915">Sodium</keyword>
<keyword evidence="6 13" id="KW-1133">Transmembrane helix</keyword>
<evidence type="ECO:0000256" key="13">
    <source>
        <dbReference type="SAM" id="Phobius"/>
    </source>
</evidence>